<dbReference type="EMBL" id="CAJVPT010000945">
    <property type="protein sequence ID" value="CAG8453574.1"/>
    <property type="molecule type" value="Genomic_DNA"/>
</dbReference>
<evidence type="ECO:0000313" key="2">
    <source>
        <dbReference type="Proteomes" id="UP000789525"/>
    </source>
</evidence>
<sequence length="2566" mass="284346">MVSTVDSLQQTINHTPVDQLSINNREESAFNNSWADTIPPKQGLYDPEYEKDSCGVGFIVHIKGAPSHKILSDASGILCNMTHRGAVGSDARDGDGAGVMTGIPHDFFHLETLRLNIVLPPQGQYAVGNIFFKPEPVVMEECKQIFERIAESLNLKVLGWREVPKDNSILGPAAKSREPLILQPFVTLASYNPSAENKSAPYQDDANTFDETYFARQLYVLRKQSTHTITVKKWFYICSLSNKNIIYKGQLSPVQVYNYFHDLHSVHYKTHFALVHSRFSTNTFPSWDRAQPMRWCAHNGEINTLRGNKNWMRAREGIMKSDLFGNELELLYPIIEDGGSDSAAFDNVLELLVINGVLTLPESVMMMIPEAWQNNHSMEPEKRAFYQWAACLMEPWDGPALFTFSDGRYCGASLDRNGLRPCRFYITTDDMMVCASEVGTILIEPEKVVQKGRLQPGKMLLVDTEEGRVVDDKELKLSVASRENFRAWIEKQMVTLGNVIQQIKSTGNGIEVELDDLPLSEDPRLRAFGYTLEQINLLVLPMLNSGKEALGSMGNDAPLACLSSQPRLIYDYFRQLFAQVTNPPIDPIREEIVMSLECYVGPEGNILEINEQQANKLALPSPVLSIEELNAIKWMERVLPDWSVAIIDITFPKQEGVAGYLLALERVCAEVSQAIQEGFKIVILSDAAVNAQRVAISSLIAVGGVHHHLVRSKQRSRIALMIETAEAREVHHVCVLLGYGADAVCPYLVMEAVLKLNRENALKSDLPIEKIISNYKKAINNGILKVMSKMGISTLQSYKGAQIFEALGIDESVIARCFAGTSSRIKGTTFDILALDAFAFHEQGYPTRDTILPPGLPEAGEYHWRDGGEPHINDPSGIAKLQDAVRTKNQSSYDSYSRNAYEQIKSCTLRGLLDFDYENSKPIPLSQVEPWTEIVKRFCTGAMSYGSISIEAHSSLAIAMNRLGGKSNTGEGGEDPERSVPLRNGDSMRSAIKQVASGRFGVTSYYLSDSNELQIKMAQGAKPGEGGELVGAKVDANIARCWAPGTEFIMFDGTVKKVEEIQLCDQLMGDDGTARTVLGINNGRGQMYRIQPISKCSGEAFEVNGEHILCLRIGSKSKINKNERHRGAKHWEYVLEWFEHEPETNRVIKRHNVFKYPSKNYPDEESAKKAAEEAKNHVPDLHGQDFIWEVSVENFLKHPLSVRKACTLYTPGLVRFPSCEGHLAGVLREVLNKKPTLEQVQGVAWLIGVWLSDSSTSRPISTRNFGKIKFVDKVRNIVEGIECKVQIGHVAGGRETVEGTSSDEEISWSIHINKDVDLNIIGSRFSEILCKLGIANVGGKMDANFKVLPRALILDELNVRLYLLAGLIDVNGYYKKNRNTYDFGQHHKHIVDAVRELANLTGFNVSKITRQGDVRPLWNVLIGGPNIHHIPIAAKNKSCERIAECFRHYNSWGFTVIPTGSNDQFYGFTTDGNERMLLRDCTVTHNTRKTVPGVGLISPPPHHDIYSIEDLKQLIYDLKCSNPRARVSVKLVSEVGVGIVAAGVAKAKADHILISGHDGGTGASRWTSIKYAGLPWELGLAETHQTLVLNDLRGRVVVQTDGQIRTGRDVAIACLLGAEEWGFATTPLIALGCIMMRKCHLNTCPVGIATQDPALRKKFEGQPEDVINFFYYIAEECRQIMAKLGFRTINEMVGRSDKLKVNDSLRNPKTDNIDLTPILTPAYTLRPGVATHNVCKQDHKLYIRLDNKLIDESDVALTKKQRVDIDCNILNTDRALGATLSFHISKNHGENGLPGDTIHVKIKGSAGQSFGAFVAPGVTLELEGDANDYVGKGLSGGRLIVYPPKISTFKSEDNIIVGNVCLYGATSGHAFFRGIAAERFCVRNSGAVAVVEGVGDHGCEYMTGGKVVVLGSTGRNFAAGMSGGVAYILDLAEDFRDKCNLEMVGLETVNDPKEVALLRGLIEDHRHYTGSEVADRVLKNFNQILPRFVKVMPTDYKAILEKQRLAAEEESKKIQVIELPQSQVTAKPEEPSVVDIEDSMVDEEAAKKRLENLDKLRGFMKYKRKVDNYRNPLKRVKDWKEINARLSEPDLKVQAARCMDCGVPFCQSDTGCPIGNIIPKWNELVFKDQWRDALDRLMMTNNFPEFTGRVCPAPCEGACVLGINEAPVSIKSIEAAIIDKGFEMGWIVPKIPAIRTGKKVAIIGSGPAGLAAADQLNKAGHKVTVYDRNDRFGGLLMYGIPNMKLDKKVVQRRINLLSEEGIKFVANAHVGENVDAARVRRENDALIVATGATWPRDLKIPNRNLDGIHFAMEFLQLNTQSLLDSNLQDNRYISAKDKDVVVIGGGDTGTDCIGTSLRHGAKSIVNFELLPQPPATRDKSSNPWPTFPRTFKVDYGHAEVKMQFGKDPREFCVLTKEFVSDGNGRVCGINTVRVEWTKDESGKWSMKEIPGSEQHFKADLVLLAMGFLGPEEKLIKSLGLKTDSRTNIETPKGKYSTAVPGIFAAGDARRGQSLIVWGINEGRQAAREVDQYLMGDTMLPSAGGIKQRTLESLSHKSRPGLVALTS</sequence>
<accession>A0ACA9K5M9</accession>
<protein>
    <submittedName>
        <fullName evidence="1">11159_t:CDS:1</fullName>
    </submittedName>
</protein>
<comment type="caution">
    <text evidence="1">The sequence shown here is derived from an EMBL/GenBank/DDBJ whole genome shotgun (WGS) entry which is preliminary data.</text>
</comment>
<gene>
    <name evidence="1" type="ORF">ACOLOM_LOCUS866</name>
</gene>
<evidence type="ECO:0000313" key="1">
    <source>
        <dbReference type="EMBL" id="CAG8453574.1"/>
    </source>
</evidence>
<name>A0ACA9K5M9_9GLOM</name>
<organism evidence="1 2">
    <name type="scientific">Acaulospora colombiana</name>
    <dbReference type="NCBI Taxonomy" id="27376"/>
    <lineage>
        <taxon>Eukaryota</taxon>
        <taxon>Fungi</taxon>
        <taxon>Fungi incertae sedis</taxon>
        <taxon>Mucoromycota</taxon>
        <taxon>Glomeromycotina</taxon>
        <taxon>Glomeromycetes</taxon>
        <taxon>Diversisporales</taxon>
        <taxon>Acaulosporaceae</taxon>
        <taxon>Acaulospora</taxon>
    </lineage>
</organism>
<proteinExistence type="predicted"/>
<keyword evidence="2" id="KW-1185">Reference proteome</keyword>
<dbReference type="Proteomes" id="UP000789525">
    <property type="component" value="Unassembled WGS sequence"/>
</dbReference>
<reference evidence="1" key="1">
    <citation type="submission" date="2021-06" db="EMBL/GenBank/DDBJ databases">
        <authorList>
            <person name="Kallberg Y."/>
            <person name="Tangrot J."/>
            <person name="Rosling A."/>
        </authorList>
    </citation>
    <scope>NUCLEOTIDE SEQUENCE</scope>
    <source>
        <strain evidence="1">CL356</strain>
    </source>
</reference>